<gene>
    <name evidence="4" type="ORF">PG993_000108</name>
</gene>
<evidence type="ECO:0000256" key="1">
    <source>
        <dbReference type="ARBA" id="ARBA00022450"/>
    </source>
</evidence>
<evidence type="ECO:0000259" key="3">
    <source>
        <dbReference type="Pfam" id="PF08659"/>
    </source>
</evidence>
<dbReference type="Proteomes" id="UP001444661">
    <property type="component" value="Unassembled WGS sequence"/>
</dbReference>
<proteinExistence type="predicted"/>
<comment type="caution">
    <text evidence="4">The sequence shown here is derived from an EMBL/GenBank/DDBJ whole genome shotgun (WGS) entry which is preliminary data.</text>
</comment>
<dbReference type="Pfam" id="PF08659">
    <property type="entry name" value="KR"/>
    <property type="match status" value="1"/>
</dbReference>
<organism evidence="4 5">
    <name type="scientific">Apiospora rasikravindrae</name>
    <dbReference type="NCBI Taxonomy" id="990691"/>
    <lineage>
        <taxon>Eukaryota</taxon>
        <taxon>Fungi</taxon>
        <taxon>Dikarya</taxon>
        <taxon>Ascomycota</taxon>
        <taxon>Pezizomycotina</taxon>
        <taxon>Sordariomycetes</taxon>
        <taxon>Xylariomycetidae</taxon>
        <taxon>Amphisphaeriales</taxon>
        <taxon>Apiosporaceae</taxon>
        <taxon>Apiospora</taxon>
    </lineage>
</organism>
<dbReference type="Gene3D" id="3.40.50.720">
    <property type="entry name" value="NAD(P)-binding Rossmann-like Domain"/>
    <property type="match status" value="1"/>
</dbReference>
<dbReference type="SUPFAM" id="SSF51735">
    <property type="entry name" value="NAD(P)-binding Rossmann-fold domains"/>
    <property type="match status" value="1"/>
</dbReference>
<accession>A0ABR1U7J4</accession>
<sequence>MKDISETFPPTKGCIKPSMEVVFEDLEFPNWSAALEAKVTGSWSLHELLPTALDFFVMMSSIAGVAGRVSLAGYNAGNVYGDNLAHFRTLQGEHGVSINLGAVADQEYLVTHSDRRTWIKQAAQVELVTVACLW</sequence>
<evidence type="ECO:0000256" key="2">
    <source>
        <dbReference type="ARBA" id="ARBA00022553"/>
    </source>
</evidence>
<feature type="domain" description="Ketoreductase (KR)" evidence="3">
    <location>
        <begin position="2"/>
        <end position="105"/>
    </location>
</feature>
<name>A0ABR1U7J4_9PEZI</name>
<keyword evidence="1" id="KW-0596">Phosphopantetheine</keyword>
<dbReference type="EMBL" id="JAQQWK010000001">
    <property type="protein sequence ID" value="KAK8054881.1"/>
    <property type="molecule type" value="Genomic_DNA"/>
</dbReference>
<dbReference type="PANTHER" id="PTHR43775:SF29">
    <property type="entry name" value="ASPERFURANONE POLYKETIDE SYNTHASE AFOG-RELATED"/>
    <property type="match status" value="1"/>
</dbReference>
<keyword evidence="2" id="KW-0597">Phosphoprotein</keyword>
<evidence type="ECO:0000313" key="5">
    <source>
        <dbReference type="Proteomes" id="UP001444661"/>
    </source>
</evidence>
<dbReference type="InterPro" id="IPR036291">
    <property type="entry name" value="NAD(P)-bd_dom_sf"/>
</dbReference>
<evidence type="ECO:0000313" key="4">
    <source>
        <dbReference type="EMBL" id="KAK8054881.1"/>
    </source>
</evidence>
<protein>
    <submittedName>
        <fullName evidence="4">Polyketide synthase</fullName>
    </submittedName>
</protein>
<dbReference type="InterPro" id="IPR013968">
    <property type="entry name" value="PKS_KR"/>
</dbReference>
<dbReference type="PANTHER" id="PTHR43775">
    <property type="entry name" value="FATTY ACID SYNTHASE"/>
    <property type="match status" value="1"/>
</dbReference>
<reference evidence="4 5" key="1">
    <citation type="submission" date="2023-01" db="EMBL/GenBank/DDBJ databases">
        <title>Analysis of 21 Apiospora genomes using comparative genomics revels a genus with tremendous synthesis potential of carbohydrate active enzymes and secondary metabolites.</title>
        <authorList>
            <person name="Sorensen T."/>
        </authorList>
    </citation>
    <scope>NUCLEOTIDE SEQUENCE [LARGE SCALE GENOMIC DNA]</scope>
    <source>
        <strain evidence="4 5">CBS 33761</strain>
    </source>
</reference>
<keyword evidence="5" id="KW-1185">Reference proteome</keyword>
<dbReference type="InterPro" id="IPR050091">
    <property type="entry name" value="PKS_NRPS_Biosynth_Enz"/>
</dbReference>